<dbReference type="Proteomes" id="UP000004994">
    <property type="component" value="Chromosome 1"/>
</dbReference>
<evidence type="ECO:0000313" key="2">
    <source>
        <dbReference type="Proteomes" id="UP000004994"/>
    </source>
</evidence>
<proteinExistence type="predicted"/>
<dbReference type="Gramene" id="Solyc01g091655.1.1">
    <property type="protein sequence ID" value="Solyc01g091655.1.1.1"/>
    <property type="gene ID" value="Solyc01g091655.1"/>
</dbReference>
<evidence type="ECO:0000313" key="1">
    <source>
        <dbReference type="EnsemblPlants" id="Solyc01g091655.1.1.1"/>
    </source>
</evidence>
<reference evidence="1" key="2">
    <citation type="submission" date="2019-01" db="UniProtKB">
        <authorList>
            <consortium name="EnsemblPlants"/>
        </authorList>
    </citation>
    <scope>IDENTIFICATION</scope>
    <source>
        <strain evidence="1">cv. Heinz 1706</strain>
    </source>
</reference>
<keyword evidence="2" id="KW-1185">Reference proteome</keyword>
<protein>
    <submittedName>
        <fullName evidence="1">Uncharacterized protein</fullName>
    </submittedName>
</protein>
<organism evidence="1">
    <name type="scientific">Solanum lycopersicum</name>
    <name type="common">Tomato</name>
    <name type="synonym">Lycopersicon esculentum</name>
    <dbReference type="NCBI Taxonomy" id="4081"/>
    <lineage>
        <taxon>Eukaryota</taxon>
        <taxon>Viridiplantae</taxon>
        <taxon>Streptophyta</taxon>
        <taxon>Embryophyta</taxon>
        <taxon>Tracheophyta</taxon>
        <taxon>Spermatophyta</taxon>
        <taxon>Magnoliopsida</taxon>
        <taxon>eudicotyledons</taxon>
        <taxon>Gunneridae</taxon>
        <taxon>Pentapetalae</taxon>
        <taxon>asterids</taxon>
        <taxon>lamiids</taxon>
        <taxon>Solanales</taxon>
        <taxon>Solanaceae</taxon>
        <taxon>Solanoideae</taxon>
        <taxon>Solaneae</taxon>
        <taxon>Solanum</taxon>
        <taxon>Solanum subgen. Lycopersicon</taxon>
    </lineage>
</organism>
<dbReference type="EnsemblPlants" id="Solyc01g091655.1.1">
    <property type="protein sequence ID" value="Solyc01g091655.1.1.1"/>
    <property type="gene ID" value="Solyc01g091655.1"/>
</dbReference>
<reference evidence="1" key="1">
    <citation type="journal article" date="2012" name="Nature">
        <title>The tomato genome sequence provides insights into fleshy fruit evolution.</title>
        <authorList>
            <consortium name="Tomato Genome Consortium"/>
        </authorList>
    </citation>
    <scope>NUCLEOTIDE SEQUENCE [LARGE SCALE GENOMIC DNA]</scope>
    <source>
        <strain evidence="1">cv. Heinz 1706</strain>
    </source>
</reference>
<accession>A0A3Q7EKF0</accession>
<sequence length="32" mass="3790">MTILQIALYSIRDPMNAYPSWDMIFSPILIKF</sequence>
<dbReference type="AlphaFoldDB" id="A0A3Q7EKF0"/>
<dbReference type="InParanoid" id="A0A3Q7EKF0"/>
<name>A0A3Q7EKF0_SOLLC</name>